<dbReference type="EMBL" id="ADMG01000027">
    <property type="protein sequence ID" value="EKB31410.1"/>
    <property type="molecule type" value="Genomic_DNA"/>
</dbReference>
<dbReference type="Gene3D" id="3.90.1010.20">
    <property type="match status" value="1"/>
</dbReference>
<dbReference type="Proteomes" id="UP000005835">
    <property type="component" value="Unassembled WGS sequence"/>
</dbReference>
<name>K1JIB9_9BURK</name>
<dbReference type="SMART" id="SM00900">
    <property type="entry name" value="FMN_bind"/>
    <property type="match status" value="1"/>
</dbReference>
<evidence type="ECO:0000259" key="2">
    <source>
        <dbReference type="SMART" id="SM00900"/>
    </source>
</evidence>
<dbReference type="Pfam" id="PF04205">
    <property type="entry name" value="FMN_bind"/>
    <property type="match status" value="1"/>
</dbReference>
<evidence type="ECO:0000256" key="1">
    <source>
        <dbReference type="SAM" id="SignalP"/>
    </source>
</evidence>
<dbReference type="InterPro" id="IPR007329">
    <property type="entry name" value="FMN-bd"/>
</dbReference>
<dbReference type="AlphaFoldDB" id="K1JIB9"/>
<comment type="caution">
    <text evidence="3">The sequence shown here is derived from an EMBL/GenBank/DDBJ whole genome shotgun (WGS) entry which is preliminary data.</text>
</comment>
<dbReference type="GO" id="GO:0010181">
    <property type="term" value="F:FMN binding"/>
    <property type="evidence" value="ECO:0007669"/>
    <property type="project" value="InterPro"/>
</dbReference>
<feature type="chain" id="PRO_5003846221" description="FMN-binding domain-containing protein" evidence="1">
    <location>
        <begin position="21"/>
        <end position="110"/>
    </location>
</feature>
<gene>
    <name evidence="3" type="ORF">HMPREF9465_01021</name>
</gene>
<feature type="signal peptide" evidence="1">
    <location>
        <begin position="1"/>
        <end position="20"/>
    </location>
</feature>
<dbReference type="GO" id="GO:0016020">
    <property type="term" value="C:membrane"/>
    <property type="evidence" value="ECO:0007669"/>
    <property type="project" value="InterPro"/>
</dbReference>
<reference evidence="3 4" key="1">
    <citation type="submission" date="2012-05" db="EMBL/GenBank/DDBJ databases">
        <title>The Genome Sequence of Sutterella wadsworthensis 2_1_59BFAA.</title>
        <authorList>
            <consortium name="The Broad Institute Genome Sequencing Platform"/>
            <person name="Earl A."/>
            <person name="Ward D."/>
            <person name="Feldgarden M."/>
            <person name="Gevers D."/>
            <person name="Daigneault M."/>
            <person name="Strauss J."/>
            <person name="Allen-Vercoe E."/>
            <person name="Walker B."/>
            <person name="Young S.K."/>
            <person name="Zeng Q."/>
            <person name="Gargeya S."/>
            <person name="Fitzgerald M."/>
            <person name="Haas B."/>
            <person name="Abouelleil A."/>
            <person name="Alvarado L."/>
            <person name="Arachchi H.M."/>
            <person name="Berlin A.M."/>
            <person name="Chapman S.B."/>
            <person name="Goldberg J."/>
            <person name="Griggs A."/>
            <person name="Gujja S."/>
            <person name="Hansen M."/>
            <person name="Howarth C."/>
            <person name="Imamovic A."/>
            <person name="Larimer J."/>
            <person name="McCowen C."/>
            <person name="Montmayeur A."/>
            <person name="Murphy C."/>
            <person name="Neiman D."/>
            <person name="Pearson M."/>
            <person name="Priest M."/>
            <person name="Roberts A."/>
            <person name="Saif S."/>
            <person name="Shea T."/>
            <person name="Sisk P."/>
            <person name="Sykes S."/>
            <person name="Wortman J."/>
            <person name="Nusbaum C."/>
            <person name="Birren B."/>
        </authorList>
    </citation>
    <scope>NUCLEOTIDE SEQUENCE [LARGE SCALE GENOMIC DNA]</scope>
    <source>
        <strain evidence="3 4">2_1_59BFAA</strain>
    </source>
</reference>
<keyword evidence="4" id="KW-1185">Reference proteome</keyword>
<feature type="domain" description="FMN-binding" evidence="2">
    <location>
        <begin position="34"/>
        <end position="109"/>
    </location>
</feature>
<sequence length="110" mass="11053">MMKKLIVVAAAALVAAGAQAASYKDGSYTGEGKGRESQIQVQVDVAGGKIAAVKVLKHGETDMIIAAPIETMIPEIVAKNGVEGVESVGGATMSSDGIKAAVQDALAKAK</sequence>
<evidence type="ECO:0000313" key="3">
    <source>
        <dbReference type="EMBL" id="EKB31410.1"/>
    </source>
</evidence>
<proteinExistence type="predicted"/>
<dbReference type="STRING" id="742823.HMPREF9465_01021"/>
<dbReference type="HOGENOM" id="CLU_096350_2_0_4"/>
<dbReference type="RefSeq" id="WP_005434759.1">
    <property type="nucleotide sequence ID" value="NZ_JH815515.1"/>
</dbReference>
<dbReference type="PATRIC" id="fig|742823.3.peg.1006"/>
<organism evidence="3 4">
    <name type="scientific">Sutterella wadsworthensis 2_1_59BFAA</name>
    <dbReference type="NCBI Taxonomy" id="742823"/>
    <lineage>
        <taxon>Bacteria</taxon>
        <taxon>Pseudomonadati</taxon>
        <taxon>Pseudomonadota</taxon>
        <taxon>Betaproteobacteria</taxon>
        <taxon>Burkholderiales</taxon>
        <taxon>Sutterellaceae</taxon>
        <taxon>Sutterella</taxon>
    </lineage>
</organism>
<evidence type="ECO:0000313" key="4">
    <source>
        <dbReference type="Proteomes" id="UP000005835"/>
    </source>
</evidence>
<protein>
    <recommendedName>
        <fullName evidence="2">FMN-binding domain-containing protein</fullName>
    </recommendedName>
</protein>
<accession>K1JIB9</accession>
<dbReference type="eggNOG" id="COG3976">
    <property type="taxonomic scope" value="Bacteria"/>
</dbReference>
<keyword evidence="1" id="KW-0732">Signal</keyword>